<proteinExistence type="predicted"/>
<reference evidence="1" key="1">
    <citation type="submission" date="2024-07" db="EMBL/GenBank/DDBJ databases">
        <title>Halotolerant mesophilic bacterium Ornithinibacillus sp. 4-3, sp. nov., isolated from soil.</title>
        <authorList>
            <person name="Sidarenka A.V."/>
            <person name="Guliayeva D.E."/>
            <person name="Leanovich S.I."/>
            <person name="Hileuskaya K.S."/>
            <person name="Akhremchuk A.E."/>
            <person name="Sikolenko M.A."/>
            <person name="Valentovich L.N."/>
        </authorList>
    </citation>
    <scope>NUCLEOTIDE SEQUENCE</scope>
    <source>
        <strain evidence="1">4-3</strain>
    </source>
</reference>
<dbReference type="EMBL" id="CP162599">
    <property type="protein sequence ID" value="XDK33067.1"/>
    <property type="molecule type" value="Genomic_DNA"/>
</dbReference>
<dbReference type="RefSeq" id="WP_368653754.1">
    <property type="nucleotide sequence ID" value="NZ_CP162599.1"/>
</dbReference>
<gene>
    <name evidence="1" type="ORF">AB4Y30_01450</name>
</gene>
<name>A0AB39HQZ6_9BACI</name>
<evidence type="ECO:0000313" key="1">
    <source>
        <dbReference type="EMBL" id="XDK33067.1"/>
    </source>
</evidence>
<dbReference type="AlphaFoldDB" id="A0AB39HQZ6"/>
<accession>A0AB39HQZ6</accession>
<sequence length="194" mass="21452">MKMNGFLKFISISLIFTLLLTSINVSVLSGKVVAAEENKSDNYTEEDVEELAHVLEILFDKGIIYDENGVQKGFDRELVKKELSDTEYSDLISDLEDENLLYDSNEELISNNVPIFSIASKTPREAYLDKCITNELSNAFGLAAAKTIIDAIKNKSFKKAAKALLKAGIKGVGVPVTLGYILTSCLIKTDKKFK</sequence>
<protein>
    <submittedName>
        <fullName evidence="1">Uncharacterized protein</fullName>
    </submittedName>
</protein>
<organism evidence="1">
    <name type="scientific">Ornithinibacillus sp. 4-3</name>
    <dbReference type="NCBI Taxonomy" id="3231488"/>
    <lineage>
        <taxon>Bacteria</taxon>
        <taxon>Bacillati</taxon>
        <taxon>Bacillota</taxon>
        <taxon>Bacilli</taxon>
        <taxon>Bacillales</taxon>
        <taxon>Bacillaceae</taxon>
        <taxon>Ornithinibacillus</taxon>
    </lineage>
</organism>